<feature type="compositionally biased region" description="Low complexity" evidence="1">
    <location>
        <begin position="312"/>
        <end position="328"/>
    </location>
</feature>
<feature type="transmembrane region" description="Helical" evidence="2">
    <location>
        <begin position="886"/>
        <end position="907"/>
    </location>
</feature>
<keyword evidence="2" id="KW-0472">Membrane</keyword>
<feature type="transmembrane region" description="Helical" evidence="2">
    <location>
        <begin position="75"/>
        <end position="94"/>
    </location>
</feature>
<keyword evidence="2" id="KW-0812">Transmembrane</keyword>
<feature type="transmembrane region" description="Helical" evidence="2">
    <location>
        <begin position="752"/>
        <end position="771"/>
    </location>
</feature>
<feature type="transmembrane region" description="Helical" evidence="2">
    <location>
        <begin position="954"/>
        <end position="976"/>
    </location>
</feature>
<feature type="chain" id="PRO_5003117241" description="Transmembrane protein" evidence="3">
    <location>
        <begin position="19"/>
        <end position="1059"/>
    </location>
</feature>
<feature type="compositionally biased region" description="Basic and acidic residues" evidence="1">
    <location>
        <begin position="1031"/>
        <end position="1042"/>
    </location>
</feature>
<feature type="compositionally biased region" description="Low complexity" evidence="1">
    <location>
        <begin position="633"/>
        <end position="657"/>
    </location>
</feature>
<feature type="compositionally biased region" description="Gly residues" evidence="1">
    <location>
        <begin position="228"/>
        <end position="244"/>
    </location>
</feature>
<feature type="transmembrane region" description="Helical" evidence="2">
    <location>
        <begin position="725"/>
        <end position="746"/>
    </location>
</feature>
<feature type="region of interest" description="Disordered" evidence="1">
    <location>
        <begin position="992"/>
        <end position="1059"/>
    </location>
</feature>
<evidence type="ECO:0000256" key="3">
    <source>
        <dbReference type="SAM" id="SignalP"/>
    </source>
</evidence>
<keyword evidence="5" id="KW-1185">Reference proteome</keyword>
<feature type="transmembrane region" description="Helical" evidence="2">
    <location>
        <begin position="808"/>
        <end position="829"/>
    </location>
</feature>
<feature type="compositionally biased region" description="Acidic residues" evidence="1">
    <location>
        <begin position="995"/>
        <end position="1013"/>
    </location>
</feature>
<feature type="transmembrane region" description="Helical" evidence="2">
    <location>
        <begin position="850"/>
        <end position="866"/>
    </location>
</feature>
<accession>D8LKM2</accession>
<feature type="signal peptide" evidence="3">
    <location>
        <begin position="1"/>
        <end position="18"/>
    </location>
</feature>
<protein>
    <recommendedName>
        <fullName evidence="6">Transmembrane protein</fullName>
    </recommendedName>
</protein>
<organism evidence="4 5">
    <name type="scientific">Ectocarpus siliculosus</name>
    <name type="common">Brown alga</name>
    <name type="synonym">Conferva siliculosa</name>
    <dbReference type="NCBI Taxonomy" id="2880"/>
    <lineage>
        <taxon>Eukaryota</taxon>
        <taxon>Sar</taxon>
        <taxon>Stramenopiles</taxon>
        <taxon>Ochrophyta</taxon>
        <taxon>PX clade</taxon>
        <taxon>Phaeophyceae</taxon>
        <taxon>Ectocarpales</taxon>
        <taxon>Ectocarpaceae</taxon>
        <taxon>Ectocarpus</taxon>
    </lineage>
</organism>
<dbReference type="AlphaFoldDB" id="D8LKM2"/>
<feature type="transmembrane region" description="Helical" evidence="2">
    <location>
        <begin position="523"/>
        <end position="544"/>
    </location>
</feature>
<proteinExistence type="predicted"/>
<feature type="transmembrane region" description="Helical" evidence="2">
    <location>
        <begin position="481"/>
        <end position="503"/>
    </location>
</feature>
<dbReference type="EMBL" id="FN648487">
    <property type="protein sequence ID" value="CBN74612.1"/>
    <property type="molecule type" value="Genomic_DNA"/>
</dbReference>
<feature type="transmembrane region" description="Helical" evidence="2">
    <location>
        <begin position="404"/>
        <end position="425"/>
    </location>
</feature>
<evidence type="ECO:0000256" key="1">
    <source>
        <dbReference type="SAM" id="MobiDB-lite"/>
    </source>
</evidence>
<evidence type="ECO:0000313" key="5">
    <source>
        <dbReference type="Proteomes" id="UP000002630"/>
    </source>
</evidence>
<feature type="region of interest" description="Disordered" evidence="1">
    <location>
        <begin position="560"/>
        <end position="579"/>
    </location>
</feature>
<gene>
    <name evidence="4" type="ORF">Esi_0030_0168</name>
</gene>
<feature type="region of interest" description="Disordered" evidence="1">
    <location>
        <begin position="593"/>
        <end position="682"/>
    </location>
</feature>
<name>D8LKM2_ECTSI</name>
<feature type="compositionally biased region" description="Low complexity" evidence="1">
    <location>
        <begin position="565"/>
        <end position="579"/>
    </location>
</feature>
<reference evidence="4 5" key="1">
    <citation type="journal article" date="2010" name="Nature">
        <title>The Ectocarpus genome and the independent evolution of multicellularity in brown algae.</title>
        <authorList>
            <person name="Cock J.M."/>
            <person name="Sterck L."/>
            <person name="Rouze P."/>
            <person name="Scornet D."/>
            <person name="Allen A.E."/>
            <person name="Amoutzias G."/>
            <person name="Anthouard V."/>
            <person name="Artiguenave F."/>
            <person name="Aury J.M."/>
            <person name="Badger J.H."/>
            <person name="Beszteri B."/>
            <person name="Billiau K."/>
            <person name="Bonnet E."/>
            <person name="Bothwell J.H."/>
            <person name="Bowler C."/>
            <person name="Boyen C."/>
            <person name="Brownlee C."/>
            <person name="Carrano C.J."/>
            <person name="Charrier B."/>
            <person name="Cho G.Y."/>
            <person name="Coelho S.M."/>
            <person name="Collen J."/>
            <person name="Corre E."/>
            <person name="Da Silva C."/>
            <person name="Delage L."/>
            <person name="Delaroque N."/>
            <person name="Dittami S.M."/>
            <person name="Doulbeau S."/>
            <person name="Elias M."/>
            <person name="Farnham G."/>
            <person name="Gachon C.M."/>
            <person name="Gschloessl B."/>
            <person name="Heesch S."/>
            <person name="Jabbari K."/>
            <person name="Jubin C."/>
            <person name="Kawai H."/>
            <person name="Kimura K."/>
            <person name="Kloareg B."/>
            <person name="Kupper F.C."/>
            <person name="Lang D."/>
            <person name="Le Bail A."/>
            <person name="Leblanc C."/>
            <person name="Lerouge P."/>
            <person name="Lohr M."/>
            <person name="Lopez P.J."/>
            <person name="Martens C."/>
            <person name="Maumus F."/>
            <person name="Michel G."/>
            <person name="Miranda-Saavedra D."/>
            <person name="Morales J."/>
            <person name="Moreau H."/>
            <person name="Motomura T."/>
            <person name="Nagasato C."/>
            <person name="Napoli C.A."/>
            <person name="Nelson D.R."/>
            <person name="Nyvall-Collen P."/>
            <person name="Peters A.F."/>
            <person name="Pommier C."/>
            <person name="Potin P."/>
            <person name="Poulain J."/>
            <person name="Quesneville H."/>
            <person name="Read B."/>
            <person name="Rensing S.A."/>
            <person name="Ritter A."/>
            <person name="Rousvoal S."/>
            <person name="Samanta M."/>
            <person name="Samson G."/>
            <person name="Schroeder D.C."/>
            <person name="Segurens B."/>
            <person name="Strittmatter M."/>
            <person name="Tonon T."/>
            <person name="Tregear J.W."/>
            <person name="Valentin K."/>
            <person name="von Dassow P."/>
            <person name="Yamagishi T."/>
            <person name="Van de Peer Y."/>
            <person name="Wincker P."/>
        </authorList>
    </citation>
    <scope>NUCLEOTIDE SEQUENCE [LARGE SCALE GENOMIC DNA]</scope>
    <source>
        <strain evidence="5">Ec32 / CCAP1310/4</strain>
    </source>
</reference>
<evidence type="ECO:0000256" key="2">
    <source>
        <dbReference type="SAM" id="Phobius"/>
    </source>
</evidence>
<evidence type="ECO:0000313" key="4">
    <source>
        <dbReference type="EMBL" id="CBN74612.1"/>
    </source>
</evidence>
<feature type="transmembrane region" description="Helical" evidence="2">
    <location>
        <begin position="919"/>
        <end position="942"/>
    </location>
</feature>
<feature type="transmembrane region" description="Helical" evidence="2">
    <location>
        <begin position="106"/>
        <end position="127"/>
    </location>
</feature>
<dbReference type="InParanoid" id="D8LKM2"/>
<dbReference type="Proteomes" id="UP000002630">
    <property type="component" value="Linkage Group LG19"/>
</dbReference>
<sequence length="1059" mass="115480">MSSGVPLVCLSLYLGTQSLSCLVYEGVTDCALKNSGTRHLNYSLGNLYVMWMLFRHLTGSNAKQVMLFRLRNHQSYAVVFSFLSTMYSLYEYAAKGIPYRNPASELMADLIIFLFWFLSIVTIINAAPREHTPAIMYLSTVIPDTTLQIESLEVAPDGAFTENDRKRLSLGPLSRDQGPLGRMLRETGRPLNASYRGYTQEMGSQHDSAIFSHLGNTLERTGSLHGSTTGGGGALSQHGGGGIGSSTPRSALDDNMTAAEQSTKRLGFNSDRRNTAAGGAASLFKMSEGRQRHSTSAGALNPYEDVADGEGDAPMADEAAAAEGTAAADGGGESGEGGAADPNEYTHPLLKYYRMHGRIPPLSFFNTYLCEIVFFWRFMLFTFTVGYKLFLSLAAYYIMNRHWAQIFTPLSTSALVVSWLLTLGCDPRDRVSNQMMNVHFWFHALSEIPDILVWIKTGETLEEDTSVKLFWEGSFLMAVEFYLAFQILVVIFSVVSGSVSLYFMANREDGVTEVGEVRQGLEWTTMFLWIVVCLLMAHLTPTVGSGRAKALEAMVIQNGGGTDSAATPNMPPTANAPGLDEAANNLALAMAAERRKGSRAGLTSSPSKGSPPRLSGRKPSTPNGGRQQRRDGNNNTDTNDGGGATATAATETNGSTALAGNEGAEMMRVSTPTRDGGGGGGEDWVVVDGEDGDDDKEDDSRCCCACWDSFAFWMDQRNTQNNLPVFRLLYFSSTVVYFIVMLGVAAGGIKRGYATAVVGVSFACVCSHWLISIEHPTSTMEIVHLLLHACTEAISVLLWVSVRDWTQAVYTLSAFFAVYPCLFYGIQALKLGLHRKFSDHLGLVREAMKIFVRSSVLLMVLMYLAFECIGCLNSRPEADCAALLYANTQVGLSVVLGFLSFLGLIVMQDITSRHFLSLSFTWPQVAVLTFSLVAVGLCIFSLASRHFSKLTTDLWEHMVELATLFSWYAALLILWIRRPWYDTAWGENDSMSLNEADEEEAGIGEDDDDEEVWEAGSAGDEISEDAALSAAEKEQGREETPEWARVPTDAGGNPAADLV</sequence>
<feature type="transmembrane region" description="Helical" evidence="2">
    <location>
        <begin position="783"/>
        <end position="802"/>
    </location>
</feature>
<feature type="region of interest" description="Disordered" evidence="1">
    <location>
        <begin position="220"/>
        <end position="340"/>
    </location>
</feature>
<dbReference type="EMBL" id="FN649744">
    <property type="protein sequence ID" value="CBN74612.1"/>
    <property type="molecule type" value="Genomic_DNA"/>
</dbReference>
<dbReference type="OrthoDB" id="10402247at2759"/>
<feature type="compositionally biased region" description="Gly residues" evidence="1">
    <location>
        <begin position="329"/>
        <end position="338"/>
    </location>
</feature>
<keyword evidence="3" id="KW-0732">Signal</keyword>
<evidence type="ECO:0008006" key="6">
    <source>
        <dbReference type="Google" id="ProtNLM"/>
    </source>
</evidence>
<keyword evidence="2" id="KW-1133">Transmembrane helix</keyword>